<dbReference type="EC" id="4.1.1.-" evidence="9"/>
<dbReference type="InterPro" id="IPR002129">
    <property type="entry name" value="PyrdxlP-dep_de-COase"/>
</dbReference>
<feature type="region of interest" description="Disordered" evidence="8">
    <location>
        <begin position="1"/>
        <end position="22"/>
    </location>
</feature>
<dbReference type="Gene3D" id="1.20.1340.10">
    <property type="entry name" value="dopa decarboxylase, N-terminal domain"/>
    <property type="match status" value="1"/>
</dbReference>
<proteinExistence type="inferred from homology"/>
<dbReference type="Gramene" id="rna45840">
    <property type="protein sequence ID" value="RHN39778.1"/>
    <property type="gene ID" value="gene45840"/>
</dbReference>
<gene>
    <name evidence="9" type="ORF">MtrunA17_Chr8g0347561</name>
</gene>
<dbReference type="EMBL" id="PSQE01000008">
    <property type="protein sequence ID" value="RHN39778.1"/>
    <property type="molecule type" value="Genomic_DNA"/>
</dbReference>
<dbReference type="InterPro" id="IPR015422">
    <property type="entry name" value="PyrdxlP-dep_Trfase_small"/>
</dbReference>
<comment type="similarity">
    <text evidence="2 7">Belongs to the group II decarboxylase family.</text>
</comment>
<dbReference type="GO" id="GO:0016831">
    <property type="term" value="F:carboxy-lyase activity"/>
    <property type="evidence" value="ECO:0007669"/>
    <property type="project" value="UniProtKB-KW"/>
</dbReference>
<dbReference type="GO" id="GO:0019752">
    <property type="term" value="P:carboxylic acid metabolic process"/>
    <property type="evidence" value="ECO:0007669"/>
    <property type="project" value="InterPro"/>
</dbReference>
<evidence type="ECO:0000256" key="7">
    <source>
        <dbReference type="RuleBase" id="RU000382"/>
    </source>
</evidence>
<dbReference type="GO" id="GO:0006520">
    <property type="term" value="P:amino acid metabolic process"/>
    <property type="evidence" value="ECO:0007669"/>
    <property type="project" value="InterPro"/>
</dbReference>
<comment type="cofactor">
    <cofactor evidence="1 6 7">
        <name>pyridoxal 5'-phosphate</name>
        <dbReference type="ChEBI" id="CHEBI:597326"/>
    </cofactor>
</comment>
<keyword evidence="5 7" id="KW-0456">Lyase</keyword>
<organism evidence="9">
    <name type="scientific">Medicago truncatula</name>
    <name type="common">Barrel medic</name>
    <name type="synonym">Medicago tribuloides</name>
    <dbReference type="NCBI Taxonomy" id="3880"/>
    <lineage>
        <taxon>Eukaryota</taxon>
        <taxon>Viridiplantae</taxon>
        <taxon>Streptophyta</taxon>
        <taxon>Embryophyta</taxon>
        <taxon>Tracheophyta</taxon>
        <taxon>Spermatophyta</taxon>
        <taxon>Magnoliopsida</taxon>
        <taxon>eudicotyledons</taxon>
        <taxon>Gunneridae</taxon>
        <taxon>Pentapetalae</taxon>
        <taxon>rosids</taxon>
        <taxon>fabids</taxon>
        <taxon>Fabales</taxon>
        <taxon>Fabaceae</taxon>
        <taxon>Papilionoideae</taxon>
        <taxon>50 kb inversion clade</taxon>
        <taxon>NPAAA clade</taxon>
        <taxon>Hologalegina</taxon>
        <taxon>IRL clade</taxon>
        <taxon>Trifolieae</taxon>
        <taxon>Medicago</taxon>
    </lineage>
</organism>
<dbReference type="InterPro" id="IPR010977">
    <property type="entry name" value="Aromatic_deC"/>
</dbReference>
<sequence length="512" mass="57294">MHPNTMNTSSSNPPQSDPQKTMNPLDLEEFKRQGYMMIDFLTDYYKNIENYPVLSKVEPGYLAKILPSSAPFQPESIESILEDVQQHIIPGITHWMSPNYYAYFPSSGSIAGFIGEMLSTGFNVVGFNWLSSPAATELETIVMNWLGKLLNLPKSFIFSSNIKGGGGVLLGTTCEAILCTLDNIGKLVVYCSDQTHSALQKATQIVGIHSENFRVIKTKGSNLFALSPDSLLSTILLDVDNGLIPYFLCATIGTTSTNAVDPIKLLCNVTKEYDIWVHVDAAYAGSVCICPEFRHCIDGIEELNSFSFNAHKWFLTNLACCCLWVKDHNALTTSLSTNPEFLRNKKSDSKEVIDYKDWQIPLSRKFNALKLWIVLRSYGVENLKNFLRNHVEMAKIFEGLVRKDERFEIVVPSKFSLVCFRISPFAISIANDSEGYYVGKMMNDAYLVNEMNHKLLDLINSSGKAYMSHGEVEGSFVIRCAIGATLTEEHHVTMTWKLVQQIASFLLGTPLN</sequence>
<reference evidence="9" key="1">
    <citation type="journal article" date="2018" name="Nat. Plants">
        <title>Whole-genome landscape of Medicago truncatula symbiotic genes.</title>
        <authorList>
            <person name="Pecrix Y."/>
            <person name="Gamas P."/>
            <person name="Carrere S."/>
        </authorList>
    </citation>
    <scope>NUCLEOTIDE SEQUENCE</scope>
    <source>
        <tissue evidence="9">Leaves</tissue>
    </source>
</reference>
<feature type="modified residue" description="N6-(pyridoxal phosphate)lysine" evidence="6">
    <location>
        <position position="312"/>
    </location>
</feature>
<dbReference type="Pfam" id="PF00282">
    <property type="entry name" value="Pyridoxal_deC"/>
    <property type="match status" value="2"/>
</dbReference>
<protein>
    <submittedName>
        <fullName evidence="9">Putative carboxy-lyase</fullName>
        <ecNumber evidence="9">4.1.1.-</ecNumber>
    </submittedName>
</protein>
<dbReference type="Gene3D" id="3.90.1150.10">
    <property type="entry name" value="Aspartate Aminotransferase, domain 1"/>
    <property type="match status" value="1"/>
</dbReference>
<evidence type="ECO:0000256" key="2">
    <source>
        <dbReference type="ARBA" id="ARBA00009533"/>
    </source>
</evidence>
<evidence type="ECO:0000256" key="8">
    <source>
        <dbReference type="SAM" id="MobiDB-lite"/>
    </source>
</evidence>
<dbReference type="PROSITE" id="PS00392">
    <property type="entry name" value="DDC_GAD_HDC_YDC"/>
    <property type="match status" value="1"/>
</dbReference>
<dbReference type="GO" id="GO:0030170">
    <property type="term" value="F:pyridoxal phosphate binding"/>
    <property type="evidence" value="ECO:0007669"/>
    <property type="project" value="InterPro"/>
</dbReference>
<keyword evidence="3" id="KW-0210">Decarboxylase</keyword>
<dbReference type="InterPro" id="IPR015421">
    <property type="entry name" value="PyrdxlP-dep_Trfase_major"/>
</dbReference>
<evidence type="ECO:0000313" key="9">
    <source>
        <dbReference type="EMBL" id="RHN39778.1"/>
    </source>
</evidence>
<evidence type="ECO:0000256" key="3">
    <source>
        <dbReference type="ARBA" id="ARBA00022793"/>
    </source>
</evidence>
<dbReference type="InterPro" id="IPR015424">
    <property type="entry name" value="PyrdxlP-dep_Trfase"/>
</dbReference>
<evidence type="ECO:0000256" key="1">
    <source>
        <dbReference type="ARBA" id="ARBA00001933"/>
    </source>
</evidence>
<evidence type="ECO:0000256" key="4">
    <source>
        <dbReference type="ARBA" id="ARBA00022898"/>
    </source>
</evidence>
<dbReference type="Gene3D" id="3.40.640.10">
    <property type="entry name" value="Type I PLP-dependent aspartate aminotransferase-like (Major domain)"/>
    <property type="match status" value="1"/>
</dbReference>
<dbReference type="SUPFAM" id="SSF53383">
    <property type="entry name" value="PLP-dependent transferases"/>
    <property type="match status" value="1"/>
</dbReference>
<comment type="caution">
    <text evidence="9">The sequence shown here is derived from an EMBL/GenBank/DDBJ whole genome shotgun (WGS) entry which is preliminary data.</text>
</comment>
<evidence type="ECO:0000256" key="6">
    <source>
        <dbReference type="PIRSR" id="PIRSR602129-50"/>
    </source>
</evidence>
<dbReference type="Proteomes" id="UP000265566">
    <property type="component" value="Chromosome 8"/>
</dbReference>
<dbReference type="InterPro" id="IPR021115">
    <property type="entry name" value="Pyridoxal-P_BS"/>
</dbReference>
<evidence type="ECO:0000256" key="5">
    <source>
        <dbReference type="ARBA" id="ARBA00023239"/>
    </source>
</evidence>
<name>A0A396GHA0_MEDTR</name>
<keyword evidence="4 6" id="KW-0663">Pyridoxal phosphate</keyword>
<dbReference type="AlphaFoldDB" id="A0A396GHA0"/>
<dbReference type="PANTHER" id="PTHR11999:SF151">
    <property type="entry name" value="TYROSINE_DOPA DECARBOXYLASE"/>
    <property type="match status" value="1"/>
</dbReference>
<accession>A0A396GHA0</accession>
<dbReference type="PRINTS" id="PR00800">
    <property type="entry name" value="YHDCRBOXLASE"/>
</dbReference>
<dbReference type="PANTHER" id="PTHR11999">
    <property type="entry name" value="GROUP II PYRIDOXAL-5-PHOSPHATE DECARBOXYLASE"/>
    <property type="match status" value="1"/>
</dbReference>